<keyword evidence="2" id="KW-0732">Signal</keyword>
<protein>
    <submittedName>
        <fullName evidence="3">LppP/LprE family lipoprotein</fullName>
    </submittedName>
</protein>
<keyword evidence="3" id="KW-0449">Lipoprotein</keyword>
<proteinExistence type="predicted"/>
<evidence type="ECO:0000313" key="3">
    <source>
        <dbReference type="EMBL" id="MBK3428562.1"/>
    </source>
</evidence>
<feature type="region of interest" description="Disordered" evidence="1">
    <location>
        <begin position="31"/>
        <end position="100"/>
    </location>
</feature>
<gene>
    <name evidence="3" type="ORF">JDP02_08580</name>
</gene>
<name>A0A8I1HZ55_9CORY</name>
<evidence type="ECO:0000256" key="2">
    <source>
        <dbReference type="SAM" id="SignalP"/>
    </source>
</evidence>
<evidence type="ECO:0000313" key="4">
    <source>
        <dbReference type="Proteomes" id="UP000603369"/>
    </source>
</evidence>
<dbReference type="Proteomes" id="UP000603369">
    <property type="component" value="Unassembled WGS sequence"/>
</dbReference>
<accession>A0A8I1HZ55</accession>
<feature type="compositionally biased region" description="Basic and acidic residues" evidence="1">
    <location>
        <begin position="82"/>
        <end position="93"/>
    </location>
</feature>
<feature type="chain" id="PRO_5039147767" evidence="2">
    <location>
        <begin position="26"/>
        <end position="266"/>
    </location>
</feature>
<keyword evidence="4" id="KW-1185">Reference proteome</keyword>
<comment type="caution">
    <text evidence="3">The sequence shown here is derived from an EMBL/GenBank/DDBJ whole genome shotgun (WGS) entry which is preliminary data.</text>
</comment>
<evidence type="ECO:0000256" key="1">
    <source>
        <dbReference type="SAM" id="MobiDB-lite"/>
    </source>
</evidence>
<feature type="compositionally biased region" description="Low complexity" evidence="1">
    <location>
        <begin position="46"/>
        <end position="81"/>
    </location>
</feature>
<sequence>MSLYIMPMPKSLSLPLVVLAATAVAALGGCSNSPESAGPADKPNFTGTAPSTSAAAASDTEAETESSATGSPAVETTTEAAAAKDENDADKGTEGGGENKIIPVEALDSLWVPALCDNQAGNLEGGQLPQHLKTGMLFDVAAAGLKLNQDDTPKGAYADINGDGRDEAVITYVCNKGGTGWPDNLLIYDNDLNYITKVDDWEREGMPPARGHIQQLQWTKDTVTVTWRAYADDDPACCATQEFTGNLTLDGDTPHLAVTGHRQVAG</sequence>
<reference evidence="3 4" key="1">
    <citation type="submission" date="2020-12" db="EMBL/GenBank/DDBJ databases">
        <title>Draft genome sequence of the commensal strain Corynebacterium tuberculostearicum MFP09/CIP 102622 isolated from human skin.</title>
        <authorList>
            <person name="Boukerb A.M."/>
            <person name="Janvier X."/>
            <person name="Feuilloley M.G.J."/>
            <person name="Groboillot A."/>
        </authorList>
    </citation>
    <scope>NUCLEOTIDE SEQUENCE [LARGE SCALE GENOMIC DNA]</scope>
    <source>
        <strain evidence="3 4">CIP 102622</strain>
    </source>
</reference>
<dbReference type="AlphaFoldDB" id="A0A8I1HZ55"/>
<dbReference type="EMBL" id="JAEHFL010000012">
    <property type="protein sequence ID" value="MBK3428562.1"/>
    <property type="molecule type" value="Genomic_DNA"/>
</dbReference>
<organism evidence="3 4">
    <name type="scientific">Corynebacterium tuberculostearicum</name>
    <dbReference type="NCBI Taxonomy" id="38304"/>
    <lineage>
        <taxon>Bacteria</taxon>
        <taxon>Bacillati</taxon>
        <taxon>Actinomycetota</taxon>
        <taxon>Actinomycetes</taxon>
        <taxon>Mycobacteriales</taxon>
        <taxon>Corynebacteriaceae</taxon>
        <taxon>Corynebacterium</taxon>
    </lineage>
</organism>
<feature type="signal peptide" evidence="2">
    <location>
        <begin position="1"/>
        <end position="25"/>
    </location>
</feature>